<dbReference type="Gene3D" id="2.120.10.30">
    <property type="entry name" value="TolB, C-terminal domain"/>
    <property type="match status" value="1"/>
</dbReference>
<evidence type="ECO:0000313" key="3">
    <source>
        <dbReference type="Proteomes" id="UP000605897"/>
    </source>
</evidence>
<dbReference type="NCBIfam" id="NF033206">
    <property type="entry name" value="ScyE_fam"/>
    <property type="match status" value="1"/>
</dbReference>
<sequence length="365" mass="37052">MKTSRILLTAATAFAVTLVPLSAEAGGKVSTVAEGLNSPRGLAFSPDGALYVAESGRGGAGPCMAGPEGDEVCYGETGAVTRIDRGQQSRVLTGLPSIAARDGSGAIGPSDVSFLGKGNMYVTVGLGANPAARTNLPPKGQQYMGWLLRNGKPVADIAGYEATANPDGGEPDSNPNSVLALPGGRVVVDAGGNSLLWVPEKGRIVTIATFPERMVDAPPFLGLPPGTKIPMQAVPTSVTLGPDGALYVGELTGFPFPKGAARVYRVVPGKAPQVYAEGFTNIIDIGFTHGKLYVLEIAHNGLLSGDPAGALIQVGRNGAQNIVTQQLTMPGGLALRDGKAYVSNCAACPNPPSGPGSGSVVRVGL</sequence>
<keyword evidence="3" id="KW-1185">Reference proteome</keyword>
<evidence type="ECO:0000256" key="1">
    <source>
        <dbReference type="SAM" id="SignalP"/>
    </source>
</evidence>
<dbReference type="Proteomes" id="UP000605897">
    <property type="component" value="Unassembled WGS sequence"/>
</dbReference>
<dbReference type="RefSeq" id="WP_191247756.1">
    <property type="nucleotide sequence ID" value="NZ_BNAU01000007.1"/>
</dbReference>
<accession>A0ABQ3JBG5</accession>
<evidence type="ECO:0008006" key="4">
    <source>
        <dbReference type="Google" id="ProtNLM"/>
    </source>
</evidence>
<name>A0ABQ3JBG5_9PSEU</name>
<protein>
    <recommendedName>
        <fullName evidence="4">ScyD/ScyE family protein</fullName>
    </recommendedName>
</protein>
<keyword evidence="1" id="KW-0732">Signal</keyword>
<dbReference type="InterPro" id="IPR011042">
    <property type="entry name" value="6-blade_b-propeller_TolB-like"/>
</dbReference>
<evidence type="ECO:0000313" key="2">
    <source>
        <dbReference type="EMBL" id="GHF16286.1"/>
    </source>
</evidence>
<dbReference type="EMBL" id="BNAU01000007">
    <property type="protein sequence ID" value="GHF16286.1"/>
    <property type="molecule type" value="Genomic_DNA"/>
</dbReference>
<gene>
    <name evidence="2" type="ORF">GCM10017786_57710</name>
</gene>
<reference evidence="3" key="1">
    <citation type="journal article" date="2019" name="Int. J. Syst. Evol. Microbiol.">
        <title>The Global Catalogue of Microorganisms (GCM) 10K type strain sequencing project: providing services to taxonomists for standard genome sequencing and annotation.</title>
        <authorList>
            <consortium name="The Broad Institute Genomics Platform"/>
            <consortium name="The Broad Institute Genome Sequencing Center for Infectious Disease"/>
            <person name="Wu L."/>
            <person name="Ma J."/>
        </authorList>
    </citation>
    <scope>NUCLEOTIDE SEQUENCE [LARGE SCALE GENOMIC DNA]</scope>
    <source>
        <strain evidence="3">CGMCC 4.7677</strain>
    </source>
</reference>
<proteinExistence type="predicted"/>
<feature type="chain" id="PRO_5046967867" description="ScyD/ScyE family protein" evidence="1">
    <location>
        <begin position="26"/>
        <end position="365"/>
    </location>
</feature>
<comment type="caution">
    <text evidence="2">The sequence shown here is derived from an EMBL/GenBank/DDBJ whole genome shotgun (WGS) entry which is preliminary data.</text>
</comment>
<organism evidence="2 3">
    <name type="scientific">Amycolatopsis deserti</name>
    <dbReference type="NCBI Taxonomy" id="185696"/>
    <lineage>
        <taxon>Bacteria</taxon>
        <taxon>Bacillati</taxon>
        <taxon>Actinomycetota</taxon>
        <taxon>Actinomycetes</taxon>
        <taxon>Pseudonocardiales</taxon>
        <taxon>Pseudonocardiaceae</taxon>
        <taxon>Amycolatopsis</taxon>
    </lineage>
</organism>
<dbReference type="SUPFAM" id="SSF63829">
    <property type="entry name" value="Calcium-dependent phosphotriesterase"/>
    <property type="match status" value="1"/>
</dbReference>
<dbReference type="InterPro" id="IPR048031">
    <property type="entry name" value="ScyD/ScyE-like"/>
</dbReference>
<feature type="signal peptide" evidence="1">
    <location>
        <begin position="1"/>
        <end position="25"/>
    </location>
</feature>